<organism evidence="1 2">
    <name type="scientific">Gymnopus androsaceus JB14</name>
    <dbReference type="NCBI Taxonomy" id="1447944"/>
    <lineage>
        <taxon>Eukaryota</taxon>
        <taxon>Fungi</taxon>
        <taxon>Dikarya</taxon>
        <taxon>Basidiomycota</taxon>
        <taxon>Agaricomycotina</taxon>
        <taxon>Agaricomycetes</taxon>
        <taxon>Agaricomycetidae</taxon>
        <taxon>Agaricales</taxon>
        <taxon>Marasmiineae</taxon>
        <taxon>Omphalotaceae</taxon>
        <taxon>Gymnopus</taxon>
    </lineage>
</organism>
<gene>
    <name evidence="1" type="ORF">BT96DRAFT_825843</name>
</gene>
<feature type="non-terminal residue" evidence="1">
    <location>
        <position position="1"/>
    </location>
</feature>
<accession>A0A6A4HD67</accession>
<protein>
    <submittedName>
        <fullName evidence="1">Uncharacterized protein</fullName>
    </submittedName>
</protein>
<keyword evidence="2" id="KW-1185">Reference proteome</keyword>
<sequence>AYPAKGRPAIVRDWFKNHKMAHLVIVKDYRGVAEFGEQWWTWWSTICLAWWECNEMGRIMACGAGEGNWDVFEWPGQSGLLSILVCLRWWFLHTNSDAEREGLLLALKDVVAVMEDITYVKGYVSGSCSFWIELISDSHSRYNKWKGKKH</sequence>
<reference evidence="1" key="1">
    <citation type="journal article" date="2019" name="Environ. Microbiol.">
        <title>Fungal ecological strategies reflected in gene transcription - a case study of two litter decomposers.</title>
        <authorList>
            <person name="Barbi F."/>
            <person name="Kohler A."/>
            <person name="Barry K."/>
            <person name="Baskaran P."/>
            <person name="Daum C."/>
            <person name="Fauchery L."/>
            <person name="Ihrmark K."/>
            <person name="Kuo A."/>
            <person name="LaButti K."/>
            <person name="Lipzen A."/>
            <person name="Morin E."/>
            <person name="Grigoriev I.V."/>
            <person name="Henrissat B."/>
            <person name="Lindahl B."/>
            <person name="Martin F."/>
        </authorList>
    </citation>
    <scope>NUCLEOTIDE SEQUENCE</scope>
    <source>
        <strain evidence="1">JB14</strain>
    </source>
</reference>
<name>A0A6A4HD67_9AGAR</name>
<dbReference type="Proteomes" id="UP000799118">
    <property type="component" value="Unassembled WGS sequence"/>
</dbReference>
<dbReference type="EMBL" id="ML769526">
    <property type="protein sequence ID" value="KAE9395710.1"/>
    <property type="molecule type" value="Genomic_DNA"/>
</dbReference>
<dbReference type="OrthoDB" id="2803783at2759"/>
<proteinExistence type="predicted"/>
<dbReference type="AlphaFoldDB" id="A0A6A4HD67"/>
<evidence type="ECO:0000313" key="1">
    <source>
        <dbReference type="EMBL" id="KAE9395710.1"/>
    </source>
</evidence>
<evidence type="ECO:0000313" key="2">
    <source>
        <dbReference type="Proteomes" id="UP000799118"/>
    </source>
</evidence>